<keyword evidence="3 6" id="KW-0812">Transmembrane</keyword>
<evidence type="ECO:0000259" key="7">
    <source>
        <dbReference type="Pfam" id="PF01490"/>
    </source>
</evidence>
<feature type="transmembrane region" description="Helical" evidence="6">
    <location>
        <begin position="126"/>
        <end position="148"/>
    </location>
</feature>
<evidence type="ECO:0000313" key="8">
    <source>
        <dbReference type="EMBL" id="ELA41294.1"/>
    </source>
</evidence>
<evidence type="ECO:0000256" key="3">
    <source>
        <dbReference type="ARBA" id="ARBA00022692"/>
    </source>
</evidence>
<dbReference type="VEuPathDB" id="MicrosporidiaDB:VICG_01667"/>
<keyword evidence="9" id="KW-1185">Reference proteome</keyword>
<dbReference type="HOGENOM" id="CLU_1723739_0_0_1"/>
<dbReference type="RefSeq" id="XP_007605112.1">
    <property type="nucleotide sequence ID" value="XM_007605050.1"/>
</dbReference>
<evidence type="ECO:0000256" key="5">
    <source>
        <dbReference type="ARBA" id="ARBA00023136"/>
    </source>
</evidence>
<dbReference type="GO" id="GO:0016020">
    <property type="term" value="C:membrane"/>
    <property type="evidence" value="ECO:0007669"/>
    <property type="project" value="UniProtKB-SubCell"/>
</dbReference>
<feature type="transmembrane region" description="Helical" evidence="6">
    <location>
        <begin position="23"/>
        <end position="45"/>
    </location>
</feature>
<dbReference type="InterPro" id="IPR013057">
    <property type="entry name" value="AA_transpt_TM"/>
</dbReference>
<protein>
    <recommendedName>
        <fullName evidence="7">Amino acid transporter transmembrane domain-containing protein</fullName>
    </recommendedName>
</protein>
<keyword evidence="4 6" id="KW-1133">Transmembrane helix</keyword>
<evidence type="ECO:0000256" key="1">
    <source>
        <dbReference type="ARBA" id="ARBA00004141"/>
    </source>
</evidence>
<dbReference type="Pfam" id="PF01490">
    <property type="entry name" value="Aa_trans"/>
    <property type="match status" value="1"/>
</dbReference>
<feature type="transmembrane region" description="Helical" evidence="6">
    <location>
        <begin position="91"/>
        <end position="114"/>
    </location>
</feature>
<dbReference type="OrthoDB" id="438545at2759"/>
<feature type="domain" description="Amino acid transporter transmembrane" evidence="7">
    <location>
        <begin position="3"/>
        <end position="145"/>
    </location>
</feature>
<dbReference type="GO" id="GO:0015179">
    <property type="term" value="F:L-amino acid transmembrane transporter activity"/>
    <property type="evidence" value="ECO:0007669"/>
    <property type="project" value="TreeGrafter"/>
</dbReference>
<comment type="similarity">
    <text evidence="2">Belongs to the amino acid/polyamine transporter 2 family.</text>
</comment>
<evidence type="ECO:0000256" key="4">
    <source>
        <dbReference type="ARBA" id="ARBA00022989"/>
    </source>
</evidence>
<organism evidence="8 9">
    <name type="scientific">Vittaforma corneae (strain ATCC 50505)</name>
    <name type="common">Microsporidian parasite</name>
    <name type="synonym">Nosema corneum</name>
    <dbReference type="NCBI Taxonomy" id="993615"/>
    <lineage>
        <taxon>Eukaryota</taxon>
        <taxon>Fungi</taxon>
        <taxon>Fungi incertae sedis</taxon>
        <taxon>Microsporidia</taxon>
        <taxon>Nosematidae</taxon>
        <taxon>Vittaforma</taxon>
    </lineage>
</organism>
<dbReference type="PANTHER" id="PTHR22950">
    <property type="entry name" value="AMINO ACID TRANSPORTER"/>
    <property type="match status" value="1"/>
</dbReference>
<feature type="transmembrane region" description="Helical" evidence="6">
    <location>
        <begin position="66"/>
        <end position="85"/>
    </location>
</feature>
<name>L2GKY2_VITCO</name>
<comment type="subcellular location">
    <subcellularLocation>
        <location evidence="1">Membrane</location>
        <topology evidence="1">Multi-pass membrane protein</topology>
    </subcellularLocation>
</comment>
<accession>L2GKY2</accession>
<dbReference type="GeneID" id="19882377"/>
<keyword evidence="5 6" id="KW-0472">Membrane</keyword>
<gene>
    <name evidence="8" type="ORF">VICG_01667</name>
</gene>
<dbReference type="STRING" id="993615.L2GKY2"/>
<evidence type="ECO:0000256" key="6">
    <source>
        <dbReference type="SAM" id="Phobius"/>
    </source>
</evidence>
<evidence type="ECO:0000256" key="2">
    <source>
        <dbReference type="ARBA" id="ARBA00008066"/>
    </source>
</evidence>
<dbReference type="InParanoid" id="L2GKY2"/>
<reference evidence="9" key="1">
    <citation type="submission" date="2011-05" db="EMBL/GenBank/DDBJ databases">
        <title>The genome sequence of Vittaforma corneae strain ATCC 50505.</title>
        <authorList>
            <consortium name="The Broad Institute Genome Sequencing Platform"/>
            <person name="Cuomo C."/>
            <person name="Didier E."/>
            <person name="Bowers L."/>
            <person name="Young S.K."/>
            <person name="Zeng Q."/>
            <person name="Gargeya S."/>
            <person name="Fitzgerald M."/>
            <person name="Haas B."/>
            <person name="Abouelleil A."/>
            <person name="Alvarado L."/>
            <person name="Arachchi H.M."/>
            <person name="Berlin A."/>
            <person name="Chapman S.B."/>
            <person name="Gearin G."/>
            <person name="Goldberg J."/>
            <person name="Griggs A."/>
            <person name="Gujja S."/>
            <person name="Hansen M."/>
            <person name="Heiman D."/>
            <person name="Howarth C."/>
            <person name="Larimer J."/>
            <person name="Lui A."/>
            <person name="MacDonald P.J.P."/>
            <person name="McCowen C."/>
            <person name="Montmayeur A."/>
            <person name="Murphy C."/>
            <person name="Neiman D."/>
            <person name="Pearson M."/>
            <person name="Priest M."/>
            <person name="Roberts A."/>
            <person name="Saif S."/>
            <person name="Shea T."/>
            <person name="Sisk P."/>
            <person name="Stolte C."/>
            <person name="Sykes S."/>
            <person name="Wortman J."/>
            <person name="Nusbaum C."/>
            <person name="Birren B."/>
        </authorList>
    </citation>
    <scope>NUCLEOTIDE SEQUENCE [LARGE SCALE GENOMIC DNA]</scope>
    <source>
        <strain evidence="9">ATCC 50505</strain>
    </source>
</reference>
<sequence>MANYMLYGSTVSENVLKSYPSDLLATFVRSLYIVVMGVSYPLQMAPARTYFLNMIGITRQTKKYKMIHFIATTLLVLSTYLIAISGVHLGIVYSIVGATASCFMCLILPALFYFNLDIEKTLSLMVAAYFSFLLGIFIFTTTIFAIVYNEIK</sequence>
<evidence type="ECO:0000313" key="9">
    <source>
        <dbReference type="Proteomes" id="UP000011082"/>
    </source>
</evidence>
<dbReference type="EMBL" id="JH370146">
    <property type="protein sequence ID" value="ELA41294.1"/>
    <property type="molecule type" value="Genomic_DNA"/>
</dbReference>
<proteinExistence type="inferred from homology"/>
<dbReference type="Proteomes" id="UP000011082">
    <property type="component" value="Unassembled WGS sequence"/>
</dbReference>
<dbReference type="AlphaFoldDB" id="L2GKY2"/>